<feature type="signal peptide" evidence="2">
    <location>
        <begin position="1"/>
        <end position="21"/>
    </location>
</feature>
<dbReference type="PANTHER" id="PTHR12697">
    <property type="entry name" value="PBS LYASE HEAT-LIKE PROTEIN"/>
    <property type="match status" value="1"/>
</dbReference>
<dbReference type="InterPro" id="IPR011989">
    <property type="entry name" value="ARM-like"/>
</dbReference>
<evidence type="ECO:0000313" key="3">
    <source>
        <dbReference type="EMBL" id="MDY3560880.1"/>
    </source>
</evidence>
<proteinExistence type="predicted"/>
<evidence type="ECO:0000256" key="1">
    <source>
        <dbReference type="ARBA" id="ARBA00045876"/>
    </source>
</evidence>
<dbReference type="PROSITE" id="PS50077">
    <property type="entry name" value="HEAT_REPEAT"/>
    <property type="match status" value="1"/>
</dbReference>
<dbReference type="Pfam" id="PF13646">
    <property type="entry name" value="HEAT_2"/>
    <property type="match status" value="2"/>
</dbReference>
<dbReference type="PANTHER" id="PTHR12697:SF5">
    <property type="entry name" value="DEOXYHYPUSINE HYDROXYLASE"/>
    <property type="match status" value="1"/>
</dbReference>
<sequence>MRTLIAASVLTVVAGVAVVPATGQPAPESPKPNRSPSEAELDALVSDARNGNVWGGAYKLVALGPAAVPSLTRGLWGDTATRRECVGLLAQIGPDARAAAPSLVRLLGDNNPEVRGAAARALGAIGAHRAAPALTKLLDDPSAPVRLGAAEALIALGASAEVVLPVLTKALKAEQPDEAHAAARLLADLGPEAAPAVPAIIDRLADASPLLTGLLADALGRIGPGARDALPALRARTKEGTGAALYRTQAALALWRVDRDPAAVALLHGSAGTKEGVSSLAPLWRIDRSKETVAALERWLKAEDSSDVVLAAETLGTASDAVLPALLKLLKGDSTARALAVPALGELGPAARDALEPIRQNMNARRRGPRLDDLVALYRIAPTPAAARAITDLLEDESCAASAAEALKELRPAGLAVVIELLAALDASDEHVRFACAVALWRIERHPRALPAMIRLLRSDEPRMRKAVATDIGREFGPDAKAAVPELVKRLFDPFASVRAASAGALGRVGPGARDAVQPLLAVLDGDEPALVQAAAVEALGLIRPADSGEVVDALKRKLKHPDALVRAQAALALLRTAGDRAGERELEAALEWRAHPVRITAAEAAWLLNKDARVVPLLIRALEESNLEGTRSEGERCMAVRALGRIGADAKDSAPELVKLVSHRDAALAAAARTALKAIAPEAAKGAGVK</sequence>
<dbReference type="Gene3D" id="1.25.10.10">
    <property type="entry name" value="Leucine-rich Repeat Variant"/>
    <property type="match status" value="5"/>
</dbReference>
<dbReference type="InterPro" id="IPR016024">
    <property type="entry name" value="ARM-type_fold"/>
</dbReference>
<dbReference type="SMART" id="SM00567">
    <property type="entry name" value="EZ_HEAT"/>
    <property type="match status" value="14"/>
</dbReference>
<feature type="chain" id="PRO_5045451307" evidence="2">
    <location>
        <begin position="22"/>
        <end position="691"/>
    </location>
</feature>
<organism evidence="3 4">
    <name type="scientific">Gemmata algarum</name>
    <dbReference type="NCBI Taxonomy" id="2975278"/>
    <lineage>
        <taxon>Bacteria</taxon>
        <taxon>Pseudomonadati</taxon>
        <taxon>Planctomycetota</taxon>
        <taxon>Planctomycetia</taxon>
        <taxon>Gemmatales</taxon>
        <taxon>Gemmataceae</taxon>
        <taxon>Gemmata</taxon>
    </lineage>
</organism>
<dbReference type="RefSeq" id="WP_320687382.1">
    <property type="nucleotide sequence ID" value="NZ_JAXBLV010000185.1"/>
</dbReference>
<dbReference type="InterPro" id="IPR021133">
    <property type="entry name" value="HEAT_type_2"/>
</dbReference>
<keyword evidence="4" id="KW-1185">Reference proteome</keyword>
<dbReference type="EMBL" id="JAXBLV010000185">
    <property type="protein sequence ID" value="MDY3560880.1"/>
    <property type="molecule type" value="Genomic_DNA"/>
</dbReference>
<gene>
    <name evidence="3" type="ORF">R5W23_002129</name>
</gene>
<dbReference type="Proteomes" id="UP001272242">
    <property type="component" value="Unassembled WGS sequence"/>
</dbReference>
<keyword evidence="2" id="KW-0732">Signal</keyword>
<evidence type="ECO:0000313" key="4">
    <source>
        <dbReference type="Proteomes" id="UP001272242"/>
    </source>
</evidence>
<reference evidence="4" key="1">
    <citation type="journal article" date="2023" name="Mar. Drugs">
        <title>Gemmata algarum, a Novel Planctomycete Isolated from an Algal Mat, Displays Antimicrobial Activity.</title>
        <authorList>
            <person name="Kumar G."/>
            <person name="Kallscheuer N."/>
            <person name="Kashif M."/>
            <person name="Ahamad S."/>
            <person name="Jagadeeshwari U."/>
            <person name="Pannikurungottu S."/>
            <person name="Haufschild T."/>
            <person name="Kabuu M."/>
            <person name="Sasikala C."/>
            <person name="Jogler C."/>
            <person name="Ramana C."/>
        </authorList>
    </citation>
    <scope>NUCLEOTIDE SEQUENCE [LARGE SCALE GENOMIC DNA]</scope>
    <source>
        <strain evidence="4">JC673</strain>
    </source>
</reference>
<dbReference type="SUPFAM" id="SSF48371">
    <property type="entry name" value="ARM repeat"/>
    <property type="match status" value="2"/>
</dbReference>
<comment type="function">
    <text evidence="1">Catalyzes the hydroxylation of the N(6)-(4-aminobutyl)-L-lysine intermediate produced by deoxyhypusine synthase/DHPS on a critical lysine of the eukaryotic translation initiation factor 5A/eIF-5A. This is the second step of the post-translational modification of that lysine into an unusual amino acid residue named hypusine. Hypusination is unique to mature eIF-5A factor and is essential for its function.</text>
</comment>
<dbReference type="InterPro" id="IPR004155">
    <property type="entry name" value="PBS_lyase_HEAT"/>
</dbReference>
<accession>A0ABU5F2E2</accession>
<comment type="caution">
    <text evidence="3">The sequence shown here is derived from an EMBL/GenBank/DDBJ whole genome shotgun (WGS) entry which is preliminary data.</text>
</comment>
<name>A0ABU5F2E2_9BACT</name>
<protein>
    <submittedName>
        <fullName evidence="3">HEAT repeat domain-containing protein</fullName>
    </submittedName>
</protein>
<evidence type="ECO:0000256" key="2">
    <source>
        <dbReference type="SAM" id="SignalP"/>
    </source>
</evidence>